<comment type="subcellular location">
    <subcellularLocation>
        <location evidence="12">Cytoplasm</location>
    </subcellularLocation>
</comment>
<evidence type="ECO:0000313" key="15">
    <source>
        <dbReference type="EMBL" id="HFC03907.1"/>
    </source>
</evidence>
<dbReference type="PANTHER" id="PTHR20861:SF1">
    <property type="entry name" value="HOMOSERINE KINASE"/>
    <property type="match status" value="1"/>
</dbReference>
<dbReference type="GO" id="GO:0009088">
    <property type="term" value="P:threonine biosynthetic process"/>
    <property type="evidence" value="ECO:0007669"/>
    <property type="project" value="UniProtKB-UniRule"/>
</dbReference>
<dbReference type="InterPro" id="IPR013750">
    <property type="entry name" value="GHMP_kinase_C_dom"/>
</dbReference>
<dbReference type="EC" id="2.7.1.39" evidence="3 12"/>
<keyword evidence="9 12" id="KW-0418">Kinase</keyword>
<dbReference type="InterPro" id="IPR000870">
    <property type="entry name" value="Homoserine_kinase"/>
</dbReference>
<dbReference type="InterPro" id="IPR006204">
    <property type="entry name" value="GHMP_kinase_N_dom"/>
</dbReference>
<name>A0A7V2SJ05_9BACT</name>
<comment type="pathway">
    <text evidence="1 12">Amino-acid biosynthesis; L-threonine biosynthesis; L-threonine from L-aspartate: step 4/5.</text>
</comment>
<dbReference type="PANTHER" id="PTHR20861">
    <property type="entry name" value="HOMOSERINE/4-DIPHOSPHOCYTIDYL-2-C-METHYL-D-ERYTHRITOL KINASE"/>
    <property type="match status" value="1"/>
</dbReference>
<evidence type="ECO:0000259" key="13">
    <source>
        <dbReference type="Pfam" id="PF00288"/>
    </source>
</evidence>
<dbReference type="InterPro" id="IPR014721">
    <property type="entry name" value="Ribsml_uS5_D2-typ_fold_subgr"/>
</dbReference>
<keyword evidence="5 12" id="KW-0028">Amino-acid biosynthesis</keyword>
<keyword evidence="10 12" id="KW-0067">ATP-binding</keyword>
<dbReference type="SUPFAM" id="SSF55060">
    <property type="entry name" value="GHMP Kinase, C-terminal domain"/>
    <property type="match status" value="1"/>
</dbReference>
<evidence type="ECO:0000256" key="9">
    <source>
        <dbReference type="ARBA" id="ARBA00022777"/>
    </source>
</evidence>
<evidence type="ECO:0000256" key="2">
    <source>
        <dbReference type="ARBA" id="ARBA00007370"/>
    </source>
</evidence>
<dbReference type="GO" id="GO:0005737">
    <property type="term" value="C:cytoplasm"/>
    <property type="evidence" value="ECO:0007669"/>
    <property type="project" value="UniProtKB-SubCell"/>
</dbReference>
<dbReference type="PRINTS" id="PR00958">
    <property type="entry name" value="HOMSERKINASE"/>
</dbReference>
<dbReference type="PIRSF" id="PIRSF000676">
    <property type="entry name" value="Homoser_kin"/>
    <property type="match status" value="1"/>
</dbReference>
<keyword evidence="7 12" id="KW-0791">Threonine biosynthesis</keyword>
<evidence type="ECO:0000259" key="14">
    <source>
        <dbReference type="Pfam" id="PF08544"/>
    </source>
</evidence>
<keyword evidence="12" id="KW-0963">Cytoplasm</keyword>
<comment type="function">
    <text evidence="12">Catalyzes the ATP-dependent phosphorylation of L-homoserine to L-homoserine phosphate.</text>
</comment>
<dbReference type="SUPFAM" id="SSF54211">
    <property type="entry name" value="Ribosomal protein S5 domain 2-like"/>
    <property type="match status" value="1"/>
</dbReference>
<feature type="domain" description="GHMP kinase C-terminal" evidence="14">
    <location>
        <begin position="204"/>
        <end position="276"/>
    </location>
</feature>
<dbReference type="GO" id="GO:0004413">
    <property type="term" value="F:homoserine kinase activity"/>
    <property type="evidence" value="ECO:0007669"/>
    <property type="project" value="UniProtKB-UniRule"/>
</dbReference>
<comment type="caution">
    <text evidence="15">The sequence shown here is derived from an EMBL/GenBank/DDBJ whole genome shotgun (WGS) entry which is preliminary data.</text>
</comment>
<dbReference type="Pfam" id="PF00288">
    <property type="entry name" value="GHMP_kinases_N"/>
    <property type="match status" value="1"/>
</dbReference>
<dbReference type="Gene3D" id="3.30.230.10">
    <property type="match status" value="1"/>
</dbReference>
<protein>
    <recommendedName>
        <fullName evidence="4 12">Homoserine kinase</fullName>
        <shortName evidence="12">HK</shortName>
        <shortName evidence="12">HSK</shortName>
        <ecNumber evidence="3 12">2.7.1.39</ecNumber>
    </recommendedName>
</protein>
<organism evidence="15">
    <name type="scientific">Nitratifractor salsuginis</name>
    <dbReference type="NCBI Taxonomy" id="269261"/>
    <lineage>
        <taxon>Bacteria</taxon>
        <taxon>Pseudomonadati</taxon>
        <taxon>Campylobacterota</taxon>
        <taxon>Epsilonproteobacteria</taxon>
        <taxon>Campylobacterales</taxon>
        <taxon>Sulfurovaceae</taxon>
        <taxon>Nitratifractor</taxon>
    </lineage>
</organism>
<accession>A0A7V2SJ05</accession>
<dbReference type="Pfam" id="PF08544">
    <property type="entry name" value="GHMP_kinases_C"/>
    <property type="match status" value="1"/>
</dbReference>
<evidence type="ECO:0000256" key="6">
    <source>
        <dbReference type="ARBA" id="ARBA00022679"/>
    </source>
</evidence>
<sequence>MFISVPATSANLGPGFDTLGLAIDLRNEIVIKPSRFLSVSTKGEGADNPKIKKNTLFLHIFNEQYRRLTGGKQPVFRFEFTNRIPISRGLGSSSAVIVAAITAAHVAAGAKYNKRKILNTALRYEHHPDNITPAVMGGFNVACLEGERVYSKKRRLPSYLRAVLVVPDRTISTNRSRNVLPKMYTKEELVYSLSRAAYMTALFMSESWDLLRIAAKDKIHQERRMKVMPELFEVQKTALEHGALMSTLSGSGSTFFNLAYADDADALATALAERFPQFRVMTHGLDNTGVIGKS</sequence>
<dbReference type="InterPro" id="IPR036554">
    <property type="entry name" value="GHMP_kinase_C_sf"/>
</dbReference>
<dbReference type="InterPro" id="IPR006203">
    <property type="entry name" value="GHMP_knse_ATP-bd_CS"/>
</dbReference>
<evidence type="ECO:0000256" key="8">
    <source>
        <dbReference type="ARBA" id="ARBA00022741"/>
    </source>
</evidence>
<feature type="binding site" evidence="12">
    <location>
        <begin position="85"/>
        <end position="95"/>
    </location>
    <ligand>
        <name>ATP</name>
        <dbReference type="ChEBI" id="CHEBI:30616"/>
    </ligand>
</feature>
<evidence type="ECO:0000256" key="10">
    <source>
        <dbReference type="ARBA" id="ARBA00022840"/>
    </source>
</evidence>
<evidence type="ECO:0000256" key="7">
    <source>
        <dbReference type="ARBA" id="ARBA00022697"/>
    </source>
</evidence>
<feature type="domain" description="GHMP kinase N-terminal" evidence="13">
    <location>
        <begin position="69"/>
        <end position="138"/>
    </location>
</feature>
<evidence type="ECO:0000256" key="1">
    <source>
        <dbReference type="ARBA" id="ARBA00005015"/>
    </source>
</evidence>
<evidence type="ECO:0000256" key="3">
    <source>
        <dbReference type="ARBA" id="ARBA00012078"/>
    </source>
</evidence>
<reference evidence="15" key="1">
    <citation type="journal article" date="2020" name="mSystems">
        <title>Genome- and Community-Level Interaction Insights into Carbon Utilization and Element Cycling Functions of Hydrothermarchaeota in Hydrothermal Sediment.</title>
        <authorList>
            <person name="Zhou Z."/>
            <person name="Liu Y."/>
            <person name="Xu W."/>
            <person name="Pan J."/>
            <person name="Luo Z.H."/>
            <person name="Li M."/>
        </authorList>
    </citation>
    <scope>NUCLEOTIDE SEQUENCE [LARGE SCALE GENOMIC DNA]</scope>
    <source>
        <strain evidence="15">HyVt-513</strain>
    </source>
</reference>
<dbReference type="Proteomes" id="UP000885722">
    <property type="component" value="Unassembled WGS sequence"/>
</dbReference>
<evidence type="ECO:0000256" key="5">
    <source>
        <dbReference type="ARBA" id="ARBA00022605"/>
    </source>
</evidence>
<keyword evidence="8 12" id="KW-0547">Nucleotide-binding</keyword>
<dbReference type="InterPro" id="IPR020568">
    <property type="entry name" value="Ribosomal_Su5_D2-typ_SF"/>
</dbReference>
<evidence type="ECO:0000256" key="11">
    <source>
        <dbReference type="ARBA" id="ARBA00049375"/>
    </source>
</evidence>
<dbReference type="GO" id="GO:0005524">
    <property type="term" value="F:ATP binding"/>
    <property type="evidence" value="ECO:0007669"/>
    <property type="project" value="UniProtKB-UniRule"/>
</dbReference>
<dbReference type="NCBIfam" id="TIGR00191">
    <property type="entry name" value="thrB"/>
    <property type="match status" value="1"/>
</dbReference>
<dbReference type="HAMAP" id="MF_00384">
    <property type="entry name" value="Homoser_kinase"/>
    <property type="match status" value="1"/>
</dbReference>
<dbReference type="UniPathway" id="UPA00050">
    <property type="reaction ID" value="UER00064"/>
</dbReference>
<keyword evidence="6 12" id="KW-0808">Transferase</keyword>
<comment type="similarity">
    <text evidence="2 12">Belongs to the GHMP kinase family. Homoserine kinase subfamily.</text>
</comment>
<evidence type="ECO:0000256" key="12">
    <source>
        <dbReference type="HAMAP-Rule" id="MF_00384"/>
    </source>
</evidence>
<dbReference type="Gene3D" id="3.30.70.890">
    <property type="entry name" value="GHMP kinase, C-terminal domain"/>
    <property type="match status" value="1"/>
</dbReference>
<dbReference type="AlphaFoldDB" id="A0A7V2SJ05"/>
<dbReference type="PROSITE" id="PS00627">
    <property type="entry name" value="GHMP_KINASES_ATP"/>
    <property type="match status" value="1"/>
</dbReference>
<comment type="catalytic activity">
    <reaction evidence="11 12">
        <text>L-homoserine + ATP = O-phospho-L-homoserine + ADP + H(+)</text>
        <dbReference type="Rhea" id="RHEA:13985"/>
        <dbReference type="ChEBI" id="CHEBI:15378"/>
        <dbReference type="ChEBI" id="CHEBI:30616"/>
        <dbReference type="ChEBI" id="CHEBI:57476"/>
        <dbReference type="ChEBI" id="CHEBI:57590"/>
        <dbReference type="ChEBI" id="CHEBI:456216"/>
        <dbReference type="EC" id="2.7.1.39"/>
    </reaction>
</comment>
<dbReference type="EMBL" id="DRNO01000232">
    <property type="protein sequence ID" value="HFC03907.1"/>
    <property type="molecule type" value="Genomic_DNA"/>
</dbReference>
<proteinExistence type="inferred from homology"/>
<evidence type="ECO:0000256" key="4">
    <source>
        <dbReference type="ARBA" id="ARBA00017858"/>
    </source>
</evidence>
<gene>
    <name evidence="12" type="primary">thrB</name>
    <name evidence="15" type="ORF">ENJ74_03440</name>
</gene>